<dbReference type="Gene3D" id="3.30.450.20">
    <property type="entry name" value="PAS domain"/>
    <property type="match status" value="1"/>
</dbReference>
<keyword evidence="10" id="KW-0175">Coiled coil</keyword>
<evidence type="ECO:0000313" key="14">
    <source>
        <dbReference type="EMBL" id="ADU30454.1"/>
    </source>
</evidence>
<name>E6U276_EVAC2</name>
<keyword evidence="15" id="KW-1185">Reference proteome</keyword>
<dbReference type="CDD" id="cd00082">
    <property type="entry name" value="HisKA"/>
    <property type="match status" value="1"/>
</dbReference>
<protein>
    <recommendedName>
        <fullName evidence="2">histidine kinase</fullName>
        <ecNumber evidence="2">2.7.13.3</ecNumber>
    </recommendedName>
</protein>
<dbReference type="InterPro" id="IPR011006">
    <property type="entry name" value="CheY-like_superfamily"/>
</dbReference>
<dbReference type="GO" id="GO:0005524">
    <property type="term" value="F:ATP binding"/>
    <property type="evidence" value="ECO:0007669"/>
    <property type="project" value="UniProtKB-KW"/>
</dbReference>
<dbReference type="PANTHER" id="PTHR43547:SF2">
    <property type="entry name" value="HYBRID SIGNAL TRANSDUCTION HISTIDINE KINASE C"/>
    <property type="match status" value="1"/>
</dbReference>
<dbReference type="RefSeq" id="WP_013488789.1">
    <property type="nucleotide sequence ID" value="NC_014829.1"/>
</dbReference>
<evidence type="ECO:0000256" key="9">
    <source>
        <dbReference type="PROSITE-ProRule" id="PRU00169"/>
    </source>
</evidence>
<dbReference type="HOGENOM" id="CLU_000445_114_72_9"/>
<keyword evidence="3 9" id="KW-0597">Phosphoprotein</keyword>
<dbReference type="InterPro" id="IPR005467">
    <property type="entry name" value="His_kinase_dom"/>
</dbReference>
<dbReference type="PROSITE" id="PS50109">
    <property type="entry name" value="HIS_KIN"/>
    <property type="match status" value="1"/>
</dbReference>
<dbReference type="SMART" id="SM00387">
    <property type="entry name" value="HATPase_c"/>
    <property type="match status" value="1"/>
</dbReference>
<feature type="coiled-coil region" evidence="10">
    <location>
        <begin position="124"/>
        <end position="165"/>
    </location>
</feature>
<dbReference type="Gene3D" id="3.30.565.10">
    <property type="entry name" value="Histidine kinase-like ATPase, C-terminal domain"/>
    <property type="match status" value="1"/>
</dbReference>
<dbReference type="EMBL" id="CP002394">
    <property type="protein sequence ID" value="ADU30454.1"/>
    <property type="molecule type" value="Genomic_DNA"/>
</dbReference>
<proteinExistence type="predicted"/>
<keyword evidence="4" id="KW-0808">Transferase</keyword>
<dbReference type="InterPro" id="IPR003661">
    <property type="entry name" value="HisK_dim/P_dom"/>
</dbReference>
<dbReference type="Pfam" id="PF00072">
    <property type="entry name" value="Response_reg"/>
    <property type="match status" value="1"/>
</dbReference>
<dbReference type="SUPFAM" id="SSF47384">
    <property type="entry name" value="Homodimeric domain of signal transducing histidine kinase"/>
    <property type="match status" value="1"/>
</dbReference>
<dbReference type="GO" id="GO:0000155">
    <property type="term" value="F:phosphorelay sensor kinase activity"/>
    <property type="evidence" value="ECO:0007669"/>
    <property type="project" value="InterPro"/>
</dbReference>
<evidence type="ECO:0000313" key="15">
    <source>
        <dbReference type="Proteomes" id="UP000001401"/>
    </source>
</evidence>
<evidence type="ECO:0000256" key="2">
    <source>
        <dbReference type="ARBA" id="ARBA00012438"/>
    </source>
</evidence>
<feature type="modified residue" description="4-aspartylphosphate" evidence="9">
    <location>
        <position position="57"/>
    </location>
</feature>
<dbReference type="InterPro" id="IPR000014">
    <property type="entry name" value="PAS"/>
</dbReference>
<dbReference type="InterPro" id="IPR036097">
    <property type="entry name" value="HisK_dim/P_sf"/>
</dbReference>
<keyword evidence="6 14" id="KW-0418">Kinase</keyword>
<feature type="domain" description="PAS" evidence="13">
    <location>
        <begin position="176"/>
        <end position="228"/>
    </location>
</feature>
<dbReference type="InterPro" id="IPR001789">
    <property type="entry name" value="Sig_transdc_resp-reg_receiver"/>
</dbReference>
<dbReference type="SMART" id="SM00091">
    <property type="entry name" value="PAS"/>
    <property type="match status" value="1"/>
</dbReference>
<keyword evidence="5" id="KW-0547">Nucleotide-binding</keyword>
<dbReference type="eggNOG" id="COG3437">
    <property type="taxonomic scope" value="Bacteria"/>
</dbReference>
<evidence type="ECO:0000256" key="5">
    <source>
        <dbReference type="ARBA" id="ARBA00022741"/>
    </source>
</evidence>
<feature type="domain" description="Histidine kinase" evidence="11">
    <location>
        <begin position="313"/>
        <end position="518"/>
    </location>
</feature>
<dbReference type="SMART" id="SM00388">
    <property type="entry name" value="HisKA"/>
    <property type="match status" value="1"/>
</dbReference>
<dbReference type="Gene3D" id="3.40.50.2300">
    <property type="match status" value="1"/>
</dbReference>
<dbReference type="OrthoDB" id="9759607at2"/>
<evidence type="ECO:0000256" key="8">
    <source>
        <dbReference type="ARBA" id="ARBA00023012"/>
    </source>
</evidence>
<evidence type="ECO:0000256" key="1">
    <source>
        <dbReference type="ARBA" id="ARBA00000085"/>
    </source>
</evidence>
<evidence type="ECO:0000256" key="6">
    <source>
        <dbReference type="ARBA" id="ARBA00022777"/>
    </source>
</evidence>
<dbReference type="Pfam" id="PF00512">
    <property type="entry name" value="HisKA"/>
    <property type="match status" value="1"/>
</dbReference>
<evidence type="ECO:0000259" key="13">
    <source>
        <dbReference type="PROSITE" id="PS50112"/>
    </source>
</evidence>
<dbReference type="eggNOG" id="COG3852">
    <property type="taxonomic scope" value="Bacteria"/>
</dbReference>
<evidence type="ECO:0000256" key="7">
    <source>
        <dbReference type="ARBA" id="ARBA00022840"/>
    </source>
</evidence>
<dbReference type="KEGG" id="bco:Bcell_2194"/>
<dbReference type="InterPro" id="IPR036890">
    <property type="entry name" value="HATPase_C_sf"/>
</dbReference>
<dbReference type="SUPFAM" id="SSF55874">
    <property type="entry name" value="ATPase domain of HSP90 chaperone/DNA topoisomerase II/histidine kinase"/>
    <property type="match status" value="1"/>
</dbReference>
<dbReference type="SUPFAM" id="SSF55785">
    <property type="entry name" value="PYP-like sensor domain (PAS domain)"/>
    <property type="match status" value="1"/>
</dbReference>
<dbReference type="AlphaFoldDB" id="E6U276"/>
<reference evidence="14 15" key="1">
    <citation type="submission" date="2010-12" db="EMBL/GenBank/DDBJ databases">
        <title>Complete sequence of Bacillus cellulosilyticus DSM 2522.</title>
        <authorList>
            <consortium name="US DOE Joint Genome Institute"/>
            <person name="Lucas S."/>
            <person name="Copeland A."/>
            <person name="Lapidus A."/>
            <person name="Cheng J.-F."/>
            <person name="Bruce D."/>
            <person name="Goodwin L."/>
            <person name="Pitluck S."/>
            <person name="Chertkov O."/>
            <person name="Detter J.C."/>
            <person name="Han C."/>
            <person name="Tapia R."/>
            <person name="Land M."/>
            <person name="Hauser L."/>
            <person name="Jeffries C."/>
            <person name="Kyrpides N."/>
            <person name="Ivanova N."/>
            <person name="Mikhailova N."/>
            <person name="Brumm P."/>
            <person name="Mead D."/>
            <person name="Woyke T."/>
        </authorList>
    </citation>
    <scope>NUCLEOTIDE SEQUENCE [LARGE SCALE GENOMIC DNA]</scope>
    <source>
        <strain evidence="15">ATCC 21833 / DSM 2522 / FERM P-1141 / JCM 9156 / N-4</strain>
    </source>
</reference>
<dbReference type="NCBIfam" id="TIGR00229">
    <property type="entry name" value="sensory_box"/>
    <property type="match status" value="1"/>
</dbReference>
<dbReference type="PRINTS" id="PR00344">
    <property type="entry name" value="BCTRLSENSOR"/>
</dbReference>
<dbReference type="PANTHER" id="PTHR43547">
    <property type="entry name" value="TWO-COMPONENT HISTIDINE KINASE"/>
    <property type="match status" value="1"/>
</dbReference>
<accession>E6U276</accession>
<keyword evidence="7" id="KW-0067">ATP-binding</keyword>
<dbReference type="InterPro" id="IPR035965">
    <property type="entry name" value="PAS-like_dom_sf"/>
</dbReference>
<dbReference type="EC" id="2.7.13.3" evidence="2"/>
<evidence type="ECO:0000259" key="11">
    <source>
        <dbReference type="PROSITE" id="PS50109"/>
    </source>
</evidence>
<organism evidence="14 15">
    <name type="scientific">Evansella cellulosilytica (strain ATCC 21833 / DSM 2522 / FERM P-1141 / JCM 9156 / N-4)</name>
    <name type="common">Bacillus cellulosilyticus</name>
    <dbReference type="NCBI Taxonomy" id="649639"/>
    <lineage>
        <taxon>Bacteria</taxon>
        <taxon>Bacillati</taxon>
        <taxon>Bacillota</taxon>
        <taxon>Bacilli</taxon>
        <taxon>Bacillales</taxon>
        <taxon>Bacillaceae</taxon>
        <taxon>Evansella</taxon>
    </lineage>
</organism>
<evidence type="ECO:0000256" key="10">
    <source>
        <dbReference type="SAM" id="Coils"/>
    </source>
</evidence>
<gene>
    <name evidence="14" type="ordered locus">Bcell_2194</name>
</gene>
<dbReference type="SUPFAM" id="SSF52172">
    <property type="entry name" value="CheY-like"/>
    <property type="match status" value="1"/>
</dbReference>
<dbReference type="Pfam" id="PF02518">
    <property type="entry name" value="HATPase_c"/>
    <property type="match status" value="1"/>
</dbReference>
<dbReference type="STRING" id="649639.Bcell_2194"/>
<dbReference type="InterPro" id="IPR003594">
    <property type="entry name" value="HATPase_dom"/>
</dbReference>
<dbReference type="PROSITE" id="PS50112">
    <property type="entry name" value="PAS"/>
    <property type="match status" value="1"/>
</dbReference>
<evidence type="ECO:0000256" key="3">
    <source>
        <dbReference type="ARBA" id="ARBA00022553"/>
    </source>
</evidence>
<feature type="domain" description="Response regulatory" evidence="12">
    <location>
        <begin position="8"/>
        <end position="125"/>
    </location>
</feature>
<sequence length="524" mass="59380">MKNSDNVKILMVDDRPENLIALKAVLESENYELFSVKSGEEALKYVLKHDFAVILLDVQMPGLNGFETAEIIKKREQSRHVPIIFITAISKANEHVSKGYSKGAIDYLFKPFNPHILKSKVKALVDIYKKQKEIENDRNELEKKTTQLNNDYKNLEHIIADKTNELVMTNKELQASQEHFRKIFQSSPNLMAIRSKEDQRYLNVNKSWTQFTGYDLREVEGKTGDFLHILPNCENMEKVNSPLDLDEGNYNVTITYKTKHNEVREGFLSTESTIINGEACVISVITDVTENIKLEKEISRLDRLNLVGEMAAGIAHEIRNPMTTVLGFLQLSKSEQHKTSPTNDYINLMIEELNRANGIITEYLSLAKDKISHKKVQDLNTVVRALTPLLQAEALMENKNVKLNLSDCPHVYIDEKEIRQLILNIGMNGLEAMEETGVLTIKTYTENEEIVLEIEDEGAGIKEEIISDIGTPFFTTKENGTGLGLAICYSVAQRHSANIDIESNKDGTTFLIRFPKSSVLEVIS</sequence>
<dbReference type="Gene3D" id="1.10.287.130">
    <property type="match status" value="1"/>
</dbReference>
<dbReference type="Proteomes" id="UP000001401">
    <property type="component" value="Chromosome"/>
</dbReference>
<dbReference type="InterPro" id="IPR004358">
    <property type="entry name" value="Sig_transdc_His_kin-like_C"/>
</dbReference>
<keyword evidence="8" id="KW-0902">Two-component regulatory system</keyword>
<comment type="catalytic activity">
    <reaction evidence="1">
        <text>ATP + protein L-histidine = ADP + protein N-phospho-L-histidine.</text>
        <dbReference type="EC" id="2.7.13.3"/>
    </reaction>
</comment>
<evidence type="ECO:0000256" key="4">
    <source>
        <dbReference type="ARBA" id="ARBA00022679"/>
    </source>
</evidence>
<dbReference type="SMART" id="SM00448">
    <property type="entry name" value="REC"/>
    <property type="match status" value="1"/>
</dbReference>
<dbReference type="PROSITE" id="PS50110">
    <property type="entry name" value="RESPONSE_REGULATORY"/>
    <property type="match status" value="1"/>
</dbReference>
<evidence type="ECO:0000259" key="12">
    <source>
        <dbReference type="PROSITE" id="PS50110"/>
    </source>
</evidence>
<dbReference type="Pfam" id="PF13188">
    <property type="entry name" value="PAS_8"/>
    <property type="match status" value="1"/>
</dbReference>